<dbReference type="Proteomes" id="UP000249819">
    <property type="component" value="Unassembled WGS sequence"/>
</dbReference>
<gene>
    <name evidence="2" type="ORF">CLV59_101882</name>
</gene>
<accession>A0A327WC70</accession>
<evidence type="ECO:0000256" key="1">
    <source>
        <dbReference type="SAM" id="SignalP"/>
    </source>
</evidence>
<feature type="signal peptide" evidence="1">
    <location>
        <begin position="1"/>
        <end position="24"/>
    </location>
</feature>
<dbReference type="OrthoDB" id="673194at2"/>
<evidence type="ECO:0000313" key="3">
    <source>
        <dbReference type="Proteomes" id="UP000249819"/>
    </source>
</evidence>
<dbReference type="RefSeq" id="WP_111590765.1">
    <property type="nucleotide sequence ID" value="NZ_QLMA01000001.1"/>
</dbReference>
<organism evidence="2 3">
    <name type="scientific">Chitinophaga dinghuensis</name>
    <dbReference type="NCBI Taxonomy" id="1539050"/>
    <lineage>
        <taxon>Bacteria</taxon>
        <taxon>Pseudomonadati</taxon>
        <taxon>Bacteroidota</taxon>
        <taxon>Chitinophagia</taxon>
        <taxon>Chitinophagales</taxon>
        <taxon>Chitinophagaceae</taxon>
        <taxon>Chitinophaga</taxon>
    </lineage>
</organism>
<reference evidence="2 3" key="1">
    <citation type="submission" date="2018-06" db="EMBL/GenBank/DDBJ databases">
        <title>Genomic Encyclopedia of Archaeal and Bacterial Type Strains, Phase II (KMG-II): from individual species to whole genera.</title>
        <authorList>
            <person name="Goeker M."/>
        </authorList>
    </citation>
    <scope>NUCLEOTIDE SEQUENCE [LARGE SCALE GENOMIC DNA]</scope>
    <source>
        <strain evidence="2 3">DSM 29821</strain>
    </source>
</reference>
<feature type="chain" id="PRO_5016298167" evidence="1">
    <location>
        <begin position="25"/>
        <end position="180"/>
    </location>
</feature>
<sequence>MLKLRPHDAWLLWLLLLLPGAVTQQSCNSPVQKVRALVYSDDLTPPEMDTMQTITDTIHAEIVNSWHTFNTLDGKYPEDIELLDMEPLKTRLSKLLGPQMQEDFLERFDVTPPLEVEENILFDEGYEVGHRDEAAAIAVDMNDDIIYVGLNIGHHLRIFSEKGDTHYPQKFQTWIKKFKQ</sequence>
<keyword evidence="3" id="KW-1185">Reference proteome</keyword>
<proteinExistence type="predicted"/>
<keyword evidence="1" id="KW-0732">Signal</keyword>
<protein>
    <submittedName>
        <fullName evidence="2">Uncharacterized protein</fullName>
    </submittedName>
</protein>
<dbReference type="AlphaFoldDB" id="A0A327WC70"/>
<comment type="caution">
    <text evidence="2">The sequence shown here is derived from an EMBL/GenBank/DDBJ whole genome shotgun (WGS) entry which is preliminary data.</text>
</comment>
<dbReference type="EMBL" id="QLMA01000001">
    <property type="protein sequence ID" value="RAJ88115.1"/>
    <property type="molecule type" value="Genomic_DNA"/>
</dbReference>
<name>A0A327WC70_9BACT</name>
<evidence type="ECO:0000313" key="2">
    <source>
        <dbReference type="EMBL" id="RAJ88115.1"/>
    </source>
</evidence>